<keyword evidence="7 8" id="KW-1133">Transmembrane helix</keyword>
<feature type="transmembrane region" description="Helical" evidence="8">
    <location>
        <begin position="146"/>
        <end position="168"/>
    </location>
</feature>
<dbReference type="GO" id="GO:0000155">
    <property type="term" value="F:phosphorelay sensor kinase activity"/>
    <property type="evidence" value="ECO:0007669"/>
    <property type="project" value="InterPro"/>
</dbReference>
<dbReference type="SUPFAM" id="SSF47384">
    <property type="entry name" value="Homodimeric domain of signal transducing histidine kinase"/>
    <property type="match status" value="1"/>
</dbReference>
<gene>
    <name evidence="10" type="ORF">SAMN04488505_110222</name>
</gene>
<proteinExistence type="predicted"/>
<dbReference type="AlphaFoldDB" id="A0A1H8GSK6"/>
<dbReference type="GO" id="GO:0005886">
    <property type="term" value="C:plasma membrane"/>
    <property type="evidence" value="ECO:0007669"/>
    <property type="project" value="TreeGrafter"/>
</dbReference>
<reference evidence="10 11" key="1">
    <citation type="submission" date="2016-10" db="EMBL/GenBank/DDBJ databases">
        <authorList>
            <person name="de Groot N.N."/>
        </authorList>
    </citation>
    <scope>NUCLEOTIDE SEQUENCE [LARGE SCALE GENOMIC DNA]</scope>
    <source>
        <strain evidence="10 11">DSM 21039</strain>
    </source>
</reference>
<evidence type="ECO:0000256" key="3">
    <source>
        <dbReference type="ARBA" id="ARBA00022553"/>
    </source>
</evidence>
<dbReference type="InterPro" id="IPR005467">
    <property type="entry name" value="His_kinase_dom"/>
</dbReference>
<dbReference type="InterPro" id="IPR036097">
    <property type="entry name" value="HisK_dim/P_sf"/>
</dbReference>
<protein>
    <recommendedName>
        <fullName evidence="2">histidine kinase</fullName>
        <ecNumber evidence="2">2.7.13.3</ecNumber>
    </recommendedName>
</protein>
<dbReference type="PROSITE" id="PS50109">
    <property type="entry name" value="HIS_KIN"/>
    <property type="match status" value="1"/>
</dbReference>
<dbReference type="PANTHER" id="PTHR45436:SF5">
    <property type="entry name" value="SENSOR HISTIDINE KINASE TRCS"/>
    <property type="match status" value="1"/>
</dbReference>
<evidence type="ECO:0000259" key="9">
    <source>
        <dbReference type="PROSITE" id="PS50109"/>
    </source>
</evidence>
<evidence type="ECO:0000256" key="8">
    <source>
        <dbReference type="SAM" id="Phobius"/>
    </source>
</evidence>
<keyword evidence="5 8" id="KW-0812">Transmembrane</keyword>
<feature type="transmembrane region" description="Helical" evidence="8">
    <location>
        <begin position="25"/>
        <end position="44"/>
    </location>
</feature>
<dbReference type="EC" id="2.7.13.3" evidence="2"/>
<sequence>MVPATAGLINKPGCMRPMKLLTQTTIYFLLLVLPLLTISTFYLFSQFNKEIGHEIDEELLNDQIQWLRYMDTVSIHSPVFQLSTPEFSLQPVTRPAQAKPVLESVMLYQDIEGKKTPYRQLTQVLSIHNNSYLLTIRKSLIERDDLIKNIFIVMLIVFGGLLIFILLLNRMLSKRLWRPFYQSLEKLHGIELKKMESVSFTPSSIKEFNQLHTALTAMITRIHADYKSIKELTEDAAHEMQTPLAIAESKLELLLQDETLSDAQLHAIAQSSEALERLARLNHSLLLLAKIENHQYDTSQPESLQHVTKQYLGLLDELIKDKKLTLETQLTHDTSWQMPAALADMLISNLVGNAIRYNYTGGKIRLQLDDQQFSISNTSSWPAIPQQQLFQRFKKGGAVLDSSNGLGLAIVKKICDTYNLPISYYFENGVHTFTISRFSTNSKPSFAA</sequence>
<organism evidence="10 11">
    <name type="scientific">Chitinophaga rupis</name>
    <dbReference type="NCBI Taxonomy" id="573321"/>
    <lineage>
        <taxon>Bacteria</taxon>
        <taxon>Pseudomonadati</taxon>
        <taxon>Bacteroidota</taxon>
        <taxon>Chitinophagia</taxon>
        <taxon>Chitinophagales</taxon>
        <taxon>Chitinophagaceae</taxon>
        <taxon>Chitinophaga</taxon>
    </lineage>
</organism>
<keyword evidence="11" id="KW-1185">Reference proteome</keyword>
<keyword evidence="4" id="KW-0808">Transferase</keyword>
<evidence type="ECO:0000256" key="2">
    <source>
        <dbReference type="ARBA" id="ARBA00012438"/>
    </source>
</evidence>
<dbReference type="InterPro" id="IPR003661">
    <property type="entry name" value="HisK_dim/P_dom"/>
</dbReference>
<accession>A0A1H8GSK6</accession>
<keyword evidence="6 10" id="KW-0418">Kinase</keyword>
<dbReference type="Proteomes" id="UP000198984">
    <property type="component" value="Unassembled WGS sequence"/>
</dbReference>
<dbReference type="InterPro" id="IPR003594">
    <property type="entry name" value="HATPase_dom"/>
</dbReference>
<comment type="catalytic activity">
    <reaction evidence="1">
        <text>ATP + protein L-histidine = ADP + protein N-phospho-L-histidine.</text>
        <dbReference type="EC" id="2.7.13.3"/>
    </reaction>
</comment>
<evidence type="ECO:0000256" key="5">
    <source>
        <dbReference type="ARBA" id="ARBA00022692"/>
    </source>
</evidence>
<dbReference type="PANTHER" id="PTHR45436">
    <property type="entry name" value="SENSOR HISTIDINE KINASE YKOH"/>
    <property type="match status" value="1"/>
</dbReference>
<evidence type="ECO:0000256" key="1">
    <source>
        <dbReference type="ARBA" id="ARBA00000085"/>
    </source>
</evidence>
<dbReference type="STRING" id="573321.SAMN04488505_110222"/>
<evidence type="ECO:0000256" key="6">
    <source>
        <dbReference type="ARBA" id="ARBA00022777"/>
    </source>
</evidence>
<dbReference type="Pfam" id="PF02518">
    <property type="entry name" value="HATPase_c"/>
    <property type="match status" value="1"/>
</dbReference>
<feature type="domain" description="Histidine kinase" evidence="9">
    <location>
        <begin position="235"/>
        <end position="441"/>
    </location>
</feature>
<dbReference type="Pfam" id="PF00512">
    <property type="entry name" value="HisKA"/>
    <property type="match status" value="1"/>
</dbReference>
<dbReference type="EMBL" id="FOBB01000010">
    <property type="protein sequence ID" value="SEN46487.1"/>
    <property type="molecule type" value="Genomic_DNA"/>
</dbReference>
<dbReference type="Gene3D" id="1.10.287.130">
    <property type="match status" value="1"/>
</dbReference>
<evidence type="ECO:0000313" key="11">
    <source>
        <dbReference type="Proteomes" id="UP000198984"/>
    </source>
</evidence>
<dbReference type="InterPro" id="IPR050428">
    <property type="entry name" value="TCS_sensor_his_kinase"/>
</dbReference>
<evidence type="ECO:0000256" key="4">
    <source>
        <dbReference type="ARBA" id="ARBA00022679"/>
    </source>
</evidence>
<dbReference type="InterPro" id="IPR036890">
    <property type="entry name" value="HATPase_C_sf"/>
</dbReference>
<name>A0A1H8GSK6_9BACT</name>
<dbReference type="CDD" id="cd00082">
    <property type="entry name" value="HisKA"/>
    <property type="match status" value="1"/>
</dbReference>
<dbReference type="Gene3D" id="3.30.565.10">
    <property type="entry name" value="Histidine kinase-like ATPase, C-terminal domain"/>
    <property type="match status" value="1"/>
</dbReference>
<dbReference type="SMART" id="SM00388">
    <property type="entry name" value="HisKA"/>
    <property type="match status" value="1"/>
</dbReference>
<evidence type="ECO:0000313" key="10">
    <source>
        <dbReference type="EMBL" id="SEN46487.1"/>
    </source>
</evidence>
<dbReference type="SUPFAM" id="SSF55874">
    <property type="entry name" value="ATPase domain of HSP90 chaperone/DNA topoisomerase II/histidine kinase"/>
    <property type="match status" value="1"/>
</dbReference>
<dbReference type="SMART" id="SM00387">
    <property type="entry name" value="HATPase_c"/>
    <property type="match status" value="1"/>
</dbReference>
<keyword evidence="8" id="KW-0472">Membrane</keyword>
<keyword evidence="3" id="KW-0597">Phosphoprotein</keyword>
<evidence type="ECO:0000256" key="7">
    <source>
        <dbReference type="ARBA" id="ARBA00022989"/>
    </source>
</evidence>